<dbReference type="PANTHER" id="PTHR48077:SF3">
    <property type="entry name" value="TRYPTOPHAN SYNTHASE"/>
    <property type="match status" value="1"/>
</dbReference>
<dbReference type="InterPro" id="IPR023026">
    <property type="entry name" value="Trp_synth_beta/beta-like"/>
</dbReference>
<comment type="caution">
    <text evidence="3">The sequence shown here is derived from an EMBL/GenBank/DDBJ whole genome shotgun (WGS) entry which is preliminary data.</text>
</comment>
<evidence type="ECO:0000256" key="2">
    <source>
        <dbReference type="ARBA" id="ARBA00022898"/>
    </source>
</evidence>
<dbReference type="GO" id="GO:0005737">
    <property type="term" value="C:cytoplasm"/>
    <property type="evidence" value="ECO:0007669"/>
    <property type="project" value="TreeGrafter"/>
</dbReference>
<comment type="cofactor">
    <cofactor evidence="1">
        <name>pyridoxal 5'-phosphate</name>
        <dbReference type="ChEBI" id="CHEBI:597326"/>
    </cofactor>
</comment>
<proteinExistence type="predicted"/>
<name>A0A645GW72_9ZZZZ</name>
<dbReference type="Gene3D" id="3.40.50.1100">
    <property type="match status" value="1"/>
</dbReference>
<dbReference type="PANTHER" id="PTHR48077">
    <property type="entry name" value="TRYPTOPHAN SYNTHASE-RELATED"/>
    <property type="match status" value="1"/>
</dbReference>
<keyword evidence="2" id="KW-0663">Pyridoxal phosphate</keyword>
<accession>A0A645GW72</accession>
<keyword evidence="3" id="KW-0456">Lyase</keyword>
<reference evidence="3" key="1">
    <citation type="submission" date="2019-08" db="EMBL/GenBank/DDBJ databases">
        <authorList>
            <person name="Kucharzyk K."/>
            <person name="Murdoch R.W."/>
            <person name="Higgins S."/>
            <person name="Loffler F."/>
        </authorList>
    </citation>
    <scope>NUCLEOTIDE SEQUENCE</scope>
</reference>
<evidence type="ECO:0000313" key="3">
    <source>
        <dbReference type="EMBL" id="MPN31131.1"/>
    </source>
</evidence>
<dbReference type="GO" id="GO:0004834">
    <property type="term" value="F:tryptophan synthase activity"/>
    <property type="evidence" value="ECO:0007669"/>
    <property type="project" value="UniProtKB-EC"/>
</dbReference>
<dbReference type="SUPFAM" id="SSF53686">
    <property type="entry name" value="Tryptophan synthase beta subunit-like PLP-dependent enzymes"/>
    <property type="match status" value="1"/>
</dbReference>
<dbReference type="EC" id="4.2.1.20" evidence="3"/>
<gene>
    <name evidence="3" type="primary">trpB_65</name>
    <name evidence="3" type="ORF">SDC9_178605</name>
</gene>
<evidence type="ECO:0000256" key="1">
    <source>
        <dbReference type="ARBA" id="ARBA00001933"/>
    </source>
</evidence>
<dbReference type="AlphaFoldDB" id="A0A645GW72"/>
<dbReference type="InterPro" id="IPR036052">
    <property type="entry name" value="TrpB-like_PALP_sf"/>
</dbReference>
<organism evidence="3">
    <name type="scientific">bioreactor metagenome</name>
    <dbReference type="NCBI Taxonomy" id="1076179"/>
    <lineage>
        <taxon>unclassified sequences</taxon>
        <taxon>metagenomes</taxon>
        <taxon>ecological metagenomes</taxon>
    </lineage>
</organism>
<sequence>MGPEHAYLKDIGRVNYVSVTDDEAMEGFRLLSRTEGIIPAIESSHALGYAALAAPKMKKEEIVLINLSGRGDKDVNTAYEYFTKISRVI</sequence>
<protein>
    <submittedName>
        <fullName evidence="3">Tryptophan synthase beta chain</fullName>
        <ecNumber evidence="3">4.2.1.20</ecNumber>
    </submittedName>
</protein>
<dbReference type="EMBL" id="VSSQ01082541">
    <property type="protein sequence ID" value="MPN31131.1"/>
    <property type="molecule type" value="Genomic_DNA"/>
</dbReference>